<keyword evidence="9" id="KW-1185">Reference proteome</keyword>
<dbReference type="PANTHER" id="PTHR13906">
    <property type="entry name" value="PORCUPINE"/>
    <property type="match status" value="1"/>
</dbReference>
<name>A0A397V7W5_9GLOM</name>
<evidence type="ECO:0000256" key="6">
    <source>
        <dbReference type="ARBA" id="ARBA00023315"/>
    </source>
</evidence>
<dbReference type="AlphaFoldDB" id="A0A397V7W5"/>
<evidence type="ECO:0000313" key="8">
    <source>
        <dbReference type="EMBL" id="RIB17748.1"/>
    </source>
</evidence>
<feature type="transmembrane region" description="Helical" evidence="7">
    <location>
        <begin position="23"/>
        <end position="42"/>
    </location>
</feature>
<comment type="caution">
    <text evidence="8">The sequence shown here is derived from an EMBL/GenBank/DDBJ whole genome shotgun (WGS) entry which is preliminary data.</text>
</comment>
<dbReference type="Pfam" id="PF03062">
    <property type="entry name" value="MBOAT"/>
    <property type="match status" value="1"/>
</dbReference>
<dbReference type="GO" id="GO:0046474">
    <property type="term" value="P:glycerophospholipid biosynthetic process"/>
    <property type="evidence" value="ECO:0007669"/>
    <property type="project" value="TreeGrafter"/>
</dbReference>
<evidence type="ECO:0000256" key="4">
    <source>
        <dbReference type="ARBA" id="ARBA00022989"/>
    </source>
</evidence>
<accession>A0A397V7W5</accession>
<dbReference type="Proteomes" id="UP000266673">
    <property type="component" value="Unassembled WGS sequence"/>
</dbReference>
<dbReference type="InterPro" id="IPR049941">
    <property type="entry name" value="LPLAT_7/PORCN-like"/>
</dbReference>
<dbReference type="GO" id="GO:0047184">
    <property type="term" value="F:1-acylglycerophosphocholine O-acyltransferase activity"/>
    <property type="evidence" value="ECO:0007669"/>
    <property type="project" value="TreeGrafter"/>
</dbReference>
<evidence type="ECO:0000256" key="3">
    <source>
        <dbReference type="ARBA" id="ARBA00022692"/>
    </source>
</evidence>
<dbReference type="PANTHER" id="PTHR13906:SF4">
    <property type="entry name" value="LYSOPHOSPHOLIPID ACYLTRANSFERASE 6"/>
    <property type="match status" value="1"/>
</dbReference>
<dbReference type="STRING" id="44941.A0A397V7W5"/>
<evidence type="ECO:0000256" key="7">
    <source>
        <dbReference type="SAM" id="Phobius"/>
    </source>
</evidence>
<feature type="transmembrane region" description="Helical" evidence="7">
    <location>
        <begin position="440"/>
        <end position="462"/>
    </location>
</feature>
<dbReference type="GO" id="GO:0030258">
    <property type="term" value="P:lipid modification"/>
    <property type="evidence" value="ECO:0007669"/>
    <property type="project" value="TreeGrafter"/>
</dbReference>
<feature type="transmembrane region" description="Helical" evidence="7">
    <location>
        <begin position="253"/>
        <end position="270"/>
    </location>
</feature>
<evidence type="ECO:0000256" key="2">
    <source>
        <dbReference type="ARBA" id="ARBA00022679"/>
    </source>
</evidence>
<keyword evidence="2 8" id="KW-0808">Transferase</keyword>
<reference evidence="8 9" key="1">
    <citation type="submission" date="2018-06" db="EMBL/GenBank/DDBJ databases">
        <title>Comparative genomics reveals the genomic features of Rhizophagus irregularis, R. cerebriforme, R. diaphanum and Gigaspora rosea, and their symbiotic lifestyle signature.</title>
        <authorList>
            <person name="Morin E."/>
            <person name="San Clemente H."/>
            <person name="Chen E.C.H."/>
            <person name="De La Providencia I."/>
            <person name="Hainaut M."/>
            <person name="Kuo A."/>
            <person name="Kohler A."/>
            <person name="Murat C."/>
            <person name="Tang N."/>
            <person name="Roy S."/>
            <person name="Loubradou J."/>
            <person name="Henrissat B."/>
            <person name="Grigoriev I.V."/>
            <person name="Corradi N."/>
            <person name="Roux C."/>
            <person name="Martin F.M."/>
        </authorList>
    </citation>
    <scope>NUCLEOTIDE SEQUENCE [LARGE SCALE GENOMIC DNA]</scope>
    <source>
        <strain evidence="8 9">DAOM 194757</strain>
    </source>
</reference>
<dbReference type="GO" id="GO:0005783">
    <property type="term" value="C:endoplasmic reticulum"/>
    <property type="evidence" value="ECO:0007669"/>
    <property type="project" value="TreeGrafter"/>
</dbReference>
<comment type="subcellular location">
    <subcellularLocation>
        <location evidence="1">Membrane</location>
        <topology evidence="1">Multi-pass membrane protein</topology>
    </subcellularLocation>
</comment>
<proteinExistence type="predicted"/>
<organism evidence="8 9">
    <name type="scientific">Gigaspora rosea</name>
    <dbReference type="NCBI Taxonomy" id="44941"/>
    <lineage>
        <taxon>Eukaryota</taxon>
        <taxon>Fungi</taxon>
        <taxon>Fungi incertae sedis</taxon>
        <taxon>Mucoromycota</taxon>
        <taxon>Glomeromycotina</taxon>
        <taxon>Glomeromycetes</taxon>
        <taxon>Diversisporales</taxon>
        <taxon>Gigasporaceae</taxon>
        <taxon>Gigaspora</taxon>
    </lineage>
</organism>
<keyword evidence="3 7" id="KW-0812">Transmembrane</keyword>
<sequence length="534" mass="61812">MALFDEFFEQIAEQLGGASVDQIKVIFVLVSSYPAALGLCFIRNPEFRHLYNIALSLFIFLGIFDLIDAVRILCVNSLVVYLILLYIKNHWGPRLVFIFLMAHMSLSHIYRQLYAISVTQYDATGPEMVIVIKLTSFAYCIYDGLKLSLKEVEQKFDEQASESSIWSRQKVITTRIIEESIDIAQYTPRQLKKAVPANKFPSLLEYFGFIFYFPSILVGPAIEFEDYRQWATSSGEFETVPNDIGFKQALSKLWFGFFLIAMSMQFGGRYQISWTLSDEYKKLSLIDRIWFLQMACSCARFKFYIVWLMSEGSMILSGLGYNGNDGRGNIKYDRVVNIDVFGYETADNPRSLIQAWNCQTDKWLKNYVYLRLSPPGQRPTFYTTLITFAICAIWHGFYPGYYFTFISAALFVACHRTLRRNVRPIFITSPYSQFKFGYDLLGWLFSQSINNYICVPFVLLNLPDCLYVWKLNGFYGHVTMMLVFSFFFVFNGSKFCKWIITNESENVEKVEVDAVDAVDDLLAVDDDKETKKVQ</sequence>
<evidence type="ECO:0000256" key="1">
    <source>
        <dbReference type="ARBA" id="ARBA00004141"/>
    </source>
</evidence>
<keyword evidence="6 8" id="KW-0012">Acyltransferase</keyword>
<dbReference type="GO" id="GO:0016020">
    <property type="term" value="C:membrane"/>
    <property type="evidence" value="ECO:0007669"/>
    <property type="project" value="UniProtKB-SubCell"/>
</dbReference>
<dbReference type="InterPro" id="IPR004299">
    <property type="entry name" value="MBOAT_fam"/>
</dbReference>
<keyword evidence="4 7" id="KW-1133">Transmembrane helix</keyword>
<feature type="transmembrane region" description="Helical" evidence="7">
    <location>
        <begin position="54"/>
        <end position="87"/>
    </location>
</feature>
<protein>
    <submittedName>
        <fullName evidence="8">MBOAT, membrane-bound O-acyltransferase family-domain-containing protein</fullName>
    </submittedName>
</protein>
<feature type="transmembrane region" description="Helical" evidence="7">
    <location>
        <begin position="474"/>
        <end position="490"/>
    </location>
</feature>
<dbReference type="GO" id="GO:0003841">
    <property type="term" value="F:1-acylglycerol-3-phosphate O-acyltransferase activity"/>
    <property type="evidence" value="ECO:0007669"/>
    <property type="project" value="TreeGrafter"/>
</dbReference>
<keyword evidence="5 7" id="KW-0472">Membrane</keyword>
<gene>
    <name evidence="8" type="ORF">C2G38_2087502</name>
</gene>
<feature type="transmembrane region" description="Helical" evidence="7">
    <location>
        <begin position="93"/>
        <end position="110"/>
    </location>
</feature>
<evidence type="ECO:0000313" key="9">
    <source>
        <dbReference type="Proteomes" id="UP000266673"/>
    </source>
</evidence>
<evidence type="ECO:0000256" key="5">
    <source>
        <dbReference type="ARBA" id="ARBA00023136"/>
    </source>
</evidence>
<feature type="transmembrane region" description="Helical" evidence="7">
    <location>
        <begin position="401"/>
        <end position="419"/>
    </location>
</feature>
<dbReference type="EMBL" id="QKWP01000585">
    <property type="protein sequence ID" value="RIB17748.1"/>
    <property type="molecule type" value="Genomic_DNA"/>
</dbReference>
<dbReference type="OrthoDB" id="286734at2759"/>